<dbReference type="AlphaFoldDB" id="A0A6A6RP09"/>
<feature type="chain" id="PRO_5025501535" evidence="1">
    <location>
        <begin position="18"/>
        <end position="221"/>
    </location>
</feature>
<evidence type="ECO:0000313" key="3">
    <source>
        <dbReference type="Proteomes" id="UP000799753"/>
    </source>
</evidence>
<evidence type="ECO:0000256" key="1">
    <source>
        <dbReference type="SAM" id="SignalP"/>
    </source>
</evidence>
<reference evidence="2" key="1">
    <citation type="journal article" date="2020" name="Stud. Mycol.">
        <title>101 Dothideomycetes genomes: a test case for predicting lifestyles and emergence of pathogens.</title>
        <authorList>
            <person name="Haridas S."/>
            <person name="Albert R."/>
            <person name="Binder M."/>
            <person name="Bloem J."/>
            <person name="Labutti K."/>
            <person name="Salamov A."/>
            <person name="Andreopoulos B."/>
            <person name="Baker S."/>
            <person name="Barry K."/>
            <person name="Bills G."/>
            <person name="Bluhm B."/>
            <person name="Cannon C."/>
            <person name="Castanera R."/>
            <person name="Culley D."/>
            <person name="Daum C."/>
            <person name="Ezra D."/>
            <person name="Gonzalez J."/>
            <person name="Henrissat B."/>
            <person name="Kuo A."/>
            <person name="Liang C."/>
            <person name="Lipzen A."/>
            <person name="Lutzoni F."/>
            <person name="Magnuson J."/>
            <person name="Mondo S."/>
            <person name="Nolan M."/>
            <person name="Ohm R."/>
            <person name="Pangilinan J."/>
            <person name="Park H.-J."/>
            <person name="Ramirez L."/>
            <person name="Alfaro M."/>
            <person name="Sun H."/>
            <person name="Tritt A."/>
            <person name="Yoshinaga Y."/>
            <person name="Zwiers L.-H."/>
            <person name="Turgeon B."/>
            <person name="Goodwin S."/>
            <person name="Spatafora J."/>
            <person name="Crous P."/>
            <person name="Grigoriev I."/>
        </authorList>
    </citation>
    <scope>NUCLEOTIDE SEQUENCE</scope>
    <source>
        <strain evidence="2">CBS 473.64</strain>
    </source>
</reference>
<protein>
    <submittedName>
        <fullName evidence="2">Uncharacterized protein</fullName>
    </submittedName>
</protein>
<proteinExistence type="predicted"/>
<sequence length="221" mass="22607">MFIKGLVLAVLSATVSGNQIYSNVEHNFGVMLTRGEAMAKRQGYYPSTRPCGTGNTCVEACGAGQEQCSSKNGLYCHDPTRSACCPDLSGKSCQTGYFCTTDGKPTPATYCCPEGMDLAVCAKAYSLTVSLIRQSNTIAASSVSSLASTSVSSTETLVSSITASSTPLIHITSPTATATVRPSPSSTVTTSPPTQFTGVAAKARGAGIAVLAGVAGFAQFL</sequence>
<dbReference type="EMBL" id="MU006802">
    <property type="protein sequence ID" value="KAF2635918.1"/>
    <property type="molecule type" value="Genomic_DNA"/>
</dbReference>
<evidence type="ECO:0000313" key="2">
    <source>
        <dbReference type="EMBL" id="KAF2635918.1"/>
    </source>
</evidence>
<dbReference type="OrthoDB" id="5409186at2759"/>
<dbReference type="Proteomes" id="UP000799753">
    <property type="component" value="Unassembled WGS sequence"/>
</dbReference>
<gene>
    <name evidence="2" type="ORF">P280DRAFT_553476</name>
</gene>
<keyword evidence="3" id="KW-1185">Reference proteome</keyword>
<name>A0A6A6RP09_9PLEO</name>
<feature type="signal peptide" evidence="1">
    <location>
        <begin position="1"/>
        <end position="17"/>
    </location>
</feature>
<organism evidence="2 3">
    <name type="scientific">Massarina eburnea CBS 473.64</name>
    <dbReference type="NCBI Taxonomy" id="1395130"/>
    <lineage>
        <taxon>Eukaryota</taxon>
        <taxon>Fungi</taxon>
        <taxon>Dikarya</taxon>
        <taxon>Ascomycota</taxon>
        <taxon>Pezizomycotina</taxon>
        <taxon>Dothideomycetes</taxon>
        <taxon>Pleosporomycetidae</taxon>
        <taxon>Pleosporales</taxon>
        <taxon>Massarineae</taxon>
        <taxon>Massarinaceae</taxon>
        <taxon>Massarina</taxon>
    </lineage>
</organism>
<accession>A0A6A6RP09</accession>
<keyword evidence="1" id="KW-0732">Signal</keyword>